<protein>
    <submittedName>
        <fullName evidence="2">CBO0543 family protein</fullName>
    </submittedName>
</protein>
<dbReference type="NCBIfam" id="NF041644">
    <property type="entry name" value="CBO0543_fam"/>
    <property type="match status" value="1"/>
</dbReference>
<dbReference type="InterPro" id="IPR048147">
    <property type="entry name" value="CBO0543-like"/>
</dbReference>
<gene>
    <name evidence="2" type="ORF">ACFQ3N_20050</name>
</gene>
<dbReference type="Proteomes" id="UP001597040">
    <property type="component" value="Unassembled WGS sequence"/>
</dbReference>
<comment type="caution">
    <text evidence="2">The sequence shown here is derived from an EMBL/GenBank/DDBJ whole genome shotgun (WGS) entry which is preliminary data.</text>
</comment>
<keyword evidence="1" id="KW-0812">Transmembrane</keyword>
<feature type="transmembrane region" description="Helical" evidence="1">
    <location>
        <begin position="120"/>
        <end position="143"/>
    </location>
</feature>
<proteinExistence type="predicted"/>
<keyword evidence="1" id="KW-1133">Transmembrane helix</keyword>
<evidence type="ECO:0000313" key="3">
    <source>
        <dbReference type="Proteomes" id="UP001597040"/>
    </source>
</evidence>
<keyword evidence="1" id="KW-0472">Membrane</keyword>
<feature type="transmembrane region" description="Helical" evidence="1">
    <location>
        <begin position="86"/>
        <end position="108"/>
    </location>
</feature>
<feature type="transmembrane region" description="Helical" evidence="1">
    <location>
        <begin position="61"/>
        <end position="79"/>
    </location>
</feature>
<evidence type="ECO:0000313" key="2">
    <source>
        <dbReference type="EMBL" id="MFD1040658.1"/>
    </source>
</evidence>
<organism evidence="2 3">
    <name type="scientific">Virgibacillus byunsanensis</name>
    <dbReference type="NCBI Taxonomy" id="570945"/>
    <lineage>
        <taxon>Bacteria</taxon>
        <taxon>Bacillati</taxon>
        <taxon>Bacillota</taxon>
        <taxon>Bacilli</taxon>
        <taxon>Bacillales</taxon>
        <taxon>Bacillaceae</taxon>
        <taxon>Virgibacillus</taxon>
    </lineage>
</organism>
<sequence>MVLIWIIGIALFIIITPKNLKRKLILAFLVCQALKWLSGLLHLKFDLISFPTREFPNASDILLATEGFLYPLLCGFYIIYEPKNNFLIRVVYLSICISVLVLIDLMFVKFTKLIDYVNYAWYWTWLVFLGLFVITNVIYHWFFRNKLLFEPEKRISP</sequence>
<evidence type="ECO:0000256" key="1">
    <source>
        <dbReference type="SAM" id="Phobius"/>
    </source>
</evidence>
<name>A0ABW3LQG5_9BACI</name>
<dbReference type="RefSeq" id="WP_390364955.1">
    <property type="nucleotide sequence ID" value="NZ_JBHTKJ010000076.1"/>
</dbReference>
<reference evidence="3" key="1">
    <citation type="journal article" date="2019" name="Int. J. Syst. Evol. Microbiol.">
        <title>The Global Catalogue of Microorganisms (GCM) 10K type strain sequencing project: providing services to taxonomists for standard genome sequencing and annotation.</title>
        <authorList>
            <consortium name="The Broad Institute Genomics Platform"/>
            <consortium name="The Broad Institute Genome Sequencing Center for Infectious Disease"/>
            <person name="Wu L."/>
            <person name="Ma J."/>
        </authorList>
    </citation>
    <scope>NUCLEOTIDE SEQUENCE [LARGE SCALE GENOMIC DNA]</scope>
    <source>
        <strain evidence="3">CCUG 56754</strain>
    </source>
</reference>
<feature type="transmembrane region" description="Helical" evidence="1">
    <location>
        <begin position="24"/>
        <end position="41"/>
    </location>
</feature>
<dbReference type="EMBL" id="JBHTKJ010000076">
    <property type="protein sequence ID" value="MFD1040658.1"/>
    <property type="molecule type" value="Genomic_DNA"/>
</dbReference>
<keyword evidence="3" id="KW-1185">Reference proteome</keyword>
<accession>A0ABW3LQG5</accession>